<evidence type="ECO:0000256" key="2">
    <source>
        <dbReference type="ARBA" id="ARBA00010752"/>
    </source>
</evidence>
<reference evidence="14 15" key="1">
    <citation type="submission" date="2016-11" db="EMBL/GenBank/DDBJ databases">
        <authorList>
            <person name="Jaros S."/>
            <person name="Januszkiewicz K."/>
            <person name="Wedrychowicz H."/>
        </authorList>
    </citation>
    <scope>NUCLEOTIDE SEQUENCE [LARGE SCALE GENOMIC DNA]</scope>
    <source>
        <strain evidence="14 15">DSM 3089</strain>
    </source>
</reference>
<evidence type="ECO:0000313" key="14">
    <source>
        <dbReference type="EMBL" id="SHI11181.1"/>
    </source>
</evidence>
<dbReference type="GO" id="GO:0003887">
    <property type="term" value="F:DNA-directed DNA polymerase activity"/>
    <property type="evidence" value="ECO:0007669"/>
    <property type="project" value="UniProtKB-UniRule"/>
</dbReference>
<dbReference type="Gene3D" id="3.70.10.10">
    <property type="match status" value="1"/>
</dbReference>
<protein>
    <recommendedName>
        <fullName evidence="3 10">Beta sliding clamp</fullName>
    </recommendedName>
</protein>
<comment type="function">
    <text evidence="10">Confers DNA tethering and processivity to DNA polymerases and other proteins. Acts as a clamp, forming a ring around DNA (a reaction catalyzed by the clamp-loading complex) which diffuses in an ATP-independent manner freely and bidirectionally along dsDNA. Initially characterized for its ability to contact the catalytic subunit of DNA polymerase III (Pol III), a complex, multichain enzyme responsible for most of the replicative synthesis in bacteria; Pol III exhibits 3'-5' exonuclease proofreading activity. The beta chain is required for initiation of replication as well as for processivity of DNA replication.</text>
</comment>
<dbReference type="GO" id="GO:0005737">
    <property type="term" value="C:cytoplasm"/>
    <property type="evidence" value="ECO:0007669"/>
    <property type="project" value="UniProtKB-SubCell"/>
</dbReference>
<dbReference type="EMBL" id="FQXP01000014">
    <property type="protein sequence ID" value="SHI11181.1"/>
    <property type="molecule type" value="Genomic_DNA"/>
</dbReference>
<evidence type="ECO:0000256" key="9">
    <source>
        <dbReference type="ARBA" id="ARBA00023125"/>
    </source>
</evidence>
<dbReference type="Pfam" id="PF02768">
    <property type="entry name" value="DNA_pol3_beta_3"/>
    <property type="match status" value="1"/>
</dbReference>
<dbReference type="InterPro" id="IPR001001">
    <property type="entry name" value="DNA_polIII_beta"/>
</dbReference>
<dbReference type="GO" id="GO:0003677">
    <property type="term" value="F:DNA binding"/>
    <property type="evidence" value="ECO:0007669"/>
    <property type="project" value="UniProtKB-UniRule"/>
</dbReference>
<evidence type="ECO:0000256" key="5">
    <source>
        <dbReference type="ARBA" id="ARBA00022679"/>
    </source>
</evidence>
<feature type="domain" description="DNA polymerase III beta sliding clamp C-terminal" evidence="13">
    <location>
        <begin position="244"/>
        <end position="364"/>
    </location>
</feature>
<dbReference type="SMART" id="SM00480">
    <property type="entry name" value="POL3Bc"/>
    <property type="match status" value="1"/>
</dbReference>
<name>A0A1M5YGI3_9CLOT</name>
<dbReference type="GO" id="GO:0009360">
    <property type="term" value="C:DNA polymerase III complex"/>
    <property type="evidence" value="ECO:0007669"/>
    <property type="project" value="InterPro"/>
</dbReference>
<keyword evidence="5 10" id="KW-0808">Transferase</keyword>
<dbReference type="CDD" id="cd00140">
    <property type="entry name" value="beta_clamp"/>
    <property type="match status" value="1"/>
</dbReference>
<dbReference type="SUPFAM" id="SSF55979">
    <property type="entry name" value="DNA clamp"/>
    <property type="match status" value="3"/>
</dbReference>
<evidence type="ECO:0000259" key="13">
    <source>
        <dbReference type="Pfam" id="PF02768"/>
    </source>
</evidence>
<keyword evidence="6 10" id="KW-0548">Nucleotidyltransferase</keyword>
<organism evidence="14 15">
    <name type="scientific">Clostridium collagenovorans DSM 3089</name>
    <dbReference type="NCBI Taxonomy" id="1121306"/>
    <lineage>
        <taxon>Bacteria</taxon>
        <taxon>Bacillati</taxon>
        <taxon>Bacillota</taxon>
        <taxon>Clostridia</taxon>
        <taxon>Eubacteriales</taxon>
        <taxon>Clostridiaceae</taxon>
        <taxon>Clostridium</taxon>
    </lineage>
</organism>
<dbReference type="InterPro" id="IPR022635">
    <property type="entry name" value="DNA_polIII_beta_C"/>
</dbReference>
<dbReference type="InterPro" id="IPR022637">
    <property type="entry name" value="DNA_polIII_beta_cen"/>
</dbReference>
<accession>A0A1M5YGI3</accession>
<evidence type="ECO:0000256" key="1">
    <source>
        <dbReference type="ARBA" id="ARBA00004496"/>
    </source>
</evidence>
<evidence type="ECO:0000313" key="15">
    <source>
        <dbReference type="Proteomes" id="UP000184526"/>
    </source>
</evidence>
<dbReference type="Proteomes" id="UP000184526">
    <property type="component" value="Unassembled WGS sequence"/>
</dbReference>
<evidence type="ECO:0000256" key="10">
    <source>
        <dbReference type="PIRNR" id="PIRNR000804"/>
    </source>
</evidence>
<keyword evidence="15" id="KW-1185">Reference proteome</keyword>
<dbReference type="OrthoDB" id="8421503at2"/>
<dbReference type="STRING" id="1121306.SAMN02745196_02933"/>
<dbReference type="AlphaFoldDB" id="A0A1M5YGI3"/>
<gene>
    <name evidence="14" type="ORF">SAMN02745196_02933</name>
</gene>
<dbReference type="NCBIfam" id="TIGR00663">
    <property type="entry name" value="dnan"/>
    <property type="match status" value="1"/>
</dbReference>
<proteinExistence type="inferred from homology"/>
<comment type="subunit">
    <text evidence="10">Forms a ring-shaped head-to-tail homodimer around DNA.</text>
</comment>
<dbReference type="GO" id="GO:0008408">
    <property type="term" value="F:3'-5' exonuclease activity"/>
    <property type="evidence" value="ECO:0007669"/>
    <property type="project" value="InterPro"/>
</dbReference>
<dbReference type="Gene3D" id="3.10.150.10">
    <property type="entry name" value="DNA Polymerase III, subunit A, domain 2"/>
    <property type="match status" value="1"/>
</dbReference>
<comment type="subcellular location">
    <subcellularLocation>
        <location evidence="1 10">Cytoplasm</location>
    </subcellularLocation>
</comment>
<keyword evidence="7 10" id="KW-0235">DNA replication</keyword>
<dbReference type="Pfam" id="PF00712">
    <property type="entry name" value="DNA_pol3_beta"/>
    <property type="match status" value="1"/>
</dbReference>
<keyword evidence="8 10" id="KW-0239">DNA-directed DNA polymerase</keyword>
<dbReference type="PIRSF" id="PIRSF000804">
    <property type="entry name" value="DNA_pol_III_b"/>
    <property type="match status" value="1"/>
</dbReference>
<comment type="similarity">
    <text evidence="2 10">Belongs to the beta sliding clamp family.</text>
</comment>
<dbReference type="PANTHER" id="PTHR30478">
    <property type="entry name" value="DNA POLYMERASE III SUBUNIT BETA"/>
    <property type="match status" value="1"/>
</dbReference>
<feature type="domain" description="DNA polymerase III beta sliding clamp N-terminal" evidence="11">
    <location>
        <begin position="1"/>
        <end position="119"/>
    </location>
</feature>
<dbReference type="InterPro" id="IPR046938">
    <property type="entry name" value="DNA_clamp_sf"/>
</dbReference>
<dbReference type="RefSeq" id="WP_072832743.1">
    <property type="nucleotide sequence ID" value="NZ_FQXP01000014.1"/>
</dbReference>
<evidence type="ECO:0000256" key="7">
    <source>
        <dbReference type="ARBA" id="ARBA00022705"/>
    </source>
</evidence>
<keyword evidence="4 10" id="KW-0963">Cytoplasm</keyword>
<feature type="domain" description="DNA polymerase III beta sliding clamp central" evidence="12">
    <location>
        <begin position="128"/>
        <end position="239"/>
    </location>
</feature>
<evidence type="ECO:0000256" key="8">
    <source>
        <dbReference type="ARBA" id="ARBA00022932"/>
    </source>
</evidence>
<evidence type="ECO:0000256" key="3">
    <source>
        <dbReference type="ARBA" id="ARBA00021035"/>
    </source>
</evidence>
<dbReference type="PANTHER" id="PTHR30478:SF0">
    <property type="entry name" value="BETA SLIDING CLAMP"/>
    <property type="match status" value="1"/>
</dbReference>
<dbReference type="Pfam" id="PF02767">
    <property type="entry name" value="DNA_pol3_beta_2"/>
    <property type="match status" value="1"/>
</dbReference>
<dbReference type="InterPro" id="IPR022634">
    <property type="entry name" value="DNA_polIII_beta_N"/>
</dbReference>
<evidence type="ECO:0000259" key="12">
    <source>
        <dbReference type="Pfam" id="PF02767"/>
    </source>
</evidence>
<sequence>MKFIVDKIKLQEAISNTQKAITGKSAMPVLQGICITATKSEITLVGSDLDLTIEARISADIFEEGRIVIDARLFGEIIKKMPNASIEIETIDDKSIYIKCLKSTATLVYMDPENYPSIPHINEDVVLTVQQDIIKHMIRGTIFAAAQDETRPILTGILFEVEEGKLNLVALDGYRVAIRRQLIDCNHNISAVIPSKTLSEVSKILEDSDKAVNITFTDNHILFNLGNTKVISRLLEGEFMKYSSIIPSEYNLKVIANRSDVLNAVERASLMGKEGNTNLIKLDIADDNLIISSNSQLGKAREEVSIILQGESLKIAFNAKYLIDIFKIIEAEEVVMEFNSSISPCVVKNKEDENECTYLLLPVRLVQN</sequence>
<evidence type="ECO:0000256" key="6">
    <source>
        <dbReference type="ARBA" id="ARBA00022695"/>
    </source>
</evidence>
<dbReference type="GO" id="GO:0006271">
    <property type="term" value="P:DNA strand elongation involved in DNA replication"/>
    <property type="evidence" value="ECO:0007669"/>
    <property type="project" value="TreeGrafter"/>
</dbReference>
<evidence type="ECO:0000259" key="11">
    <source>
        <dbReference type="Pfam" id="PF00712"/>
    </source>
</evidence>
<evidence type="ECO:0000256" key="4">
    <source>
        <dbReference type="ARBA" id="ARBA00022490"/>
    </source>
</evidence>
<keyword evidence="9" id="KW-0238">DNA-binding</keyword>